<evidence type="ECO:0000313" key="4">
    <source>
        <dbReference type="EMBL" id="KAK3278611.1"/>
    </source>
</evidence>
<dbReference type="GO" id="GO:0005930">
    <property type="term" value="C:axoneme"/>
    <property type="evidence" value="ECO:0007669"/>
    <property type="project" value="UniProtKB-SubCell"/>
</dbReference>
<feature type="compositionally biased region" description="Basic and acidic residues" evidence="3">
    <location>
        <begin position="146"/>
        <end position="156"/>
    </location>
</feature>
<sequence length="459" mass="47636">DLSSNSLTGTVPTELGELTRMSQLAEPHCRVGLVVYAVCRLPLGGAHVAARGCGGTACAMERDETRRHLQAAEARGALLGSALGGGARRVRAIEMSGHLRSNSLTGTVPTELGELTTIYQLAEPRCRVGLVVYAVSRLPLGGGEGPARRQGDRELHLGAGSPQGYSHAAARRTCGCIMMPLNALAGGVAEGPSPAHLAARGCGGTACAMERDETRRHLQAAEARGALLGSALGGGARRVRPSEMSGWGARLGGCEMRGMLGRGRDRDLSSNSLTGTVPTELGELTRMSQLAEPRCRVGLVVYAVCRLPLGDGEGPARRQGGRELHLGAGSPQGYSHAAARRTCGCIMMQRNALAGGVAEGPAPAHVAARGCGGTACAMERDETRRHLQAAEARGALLGSALGGGARRVRAIEMSGWGARLGGCEMRGMLGRGRDRILDSNSLTGTVPTELGELTLMYYL</sequence>
<organism evidence="4 5">
    <name type="scientific">Cymbomonas tetramitiformis</name>
    <dbReference type="NCBI Taxonomy" id="36881"/>
    <lineage>
        <taxon>Eukaryota</taxon>
        <taxon>Viridiplantae</taxon>
        <taxon>Chlorophyta</taxon>
        <taxon>Pyramimonadophyceae</taxon>
        <taxon>Pyramimonadales</taxon>
        <taxon>Pyramimonadaceae</taxon>
        <taxon>Cymbomonas</taxon>
    </lineage>
</organism>
<name>A0AAE0LAV2_9CHLO</name>
<evidence type="ECO:0000256" key="3">
    <source>
        <dbReference type="SAM" id="MobiDB-lite"/>
    </source>
</evidence>
<proteinExistence type="predicted"/>
<dbReference type="PANTHER" id="PTHR48059:SF30">
    <property type="entry name" value="OS06G0587000 PROTEIN"/>
    <property type="match status" value="1"/>
</dbReference>
<protein>
    <submittedName>
        <fullName evidence="4">Uncharacterized protein</fullName>
    </submittedName>
</protein>
<dbReference type="InterPro" id="IPR051848">
    <property type="entry name" value="PGIP"/>
</dbReference>
<dbReference type="PANTHER" id="PTHR48059">
    <property type="entry name" value="POLYGALACTURONASE INHIBITOR 1"/>
    <property type="match status" value="1"/>
</dbReference>
<feature type="region of interest" description="Disordered" evidence="3">
    <location>
        <begin position="142"/>
        <end position="162"/>
    </location>
</feature>
<feature type="non-terminal residue" evidence="4">
    <location>
        <position position="1"/>
    </location>
</feature>
<accession>A0AAE0LAV2</accession>
<dbReference type="Proteomes" id="UP001190700">
    <property type="component" value="Unassembled WGS sequence"/>
</dbReference>
<reference evidence="4 5" key="1">
    <citation type="journal article" date="2015" name="Genome Biol. Evol.">
        <title>Comparative Genomics of a Bacterivorous Green Alga Reveals Evolutionary Causalities and Consequences of Phago-Mixotrophic Mode of Nutrition.</title>
        <authorList>
            <person name="Burns J.A."/>
            <person name="Paasch A."/>
            <person name="Narechania A."/>
            <person name="Kim E."/>
        </authorList>
    </citation>
    <scope>NUCLEOTIDE SEQUENCE [LARGE SCALE GENOMIC DNA]</scope>
    <source>
        <strain evidence="4 5">PLY_AMNH</strain>
    </source>
</reference>
<dbReference type="Gene3D" id="3.80.10.10">
    <property type="entry name" value="Ribonuclease Inhibitor"/>
    <property type="match status" value="1"/>
</dbReference>
<dbReference type="InterPro" id="IPR032675">
    <property type="entry name" value="LRR_dom_sf"/>
</dbReference>
<evidence type="ECO:0000256" key="2">
    <source>
        <dbReference type="ARBA" id="ARBA00004430"/>
    </source>
</evidence>
<comment type="subcellular location">
    <subcellularLocation>
        <location evidence="1">Cell envelope</location>
    </subcellularLocation>
    <subcellularLocation>
        <location evidence="2">Cytoplasm</location>
        <location evidence="2">Cytoskeleton</location>
        <location evidence="2">Cilium axoneme</location>
    </subcellularLocation>
</comment>
<dbReference type="EMBL" id="LGRX02005354">
    <property type="protein sequence ID" value="KAK3278611.1"/>
    <property type="molecule type" value="Genomic_DNA"/>
</dbReference>
<evidence type="ECO:0000256" key="1">
    <source>
        <dbReference type="ARBA" id="ARBA00004196"/>
    </source>
</evidence>
<comment type="caution">
    <text evidence="4">The sequence shown here is derived from an EMBL/GenBank/DDBJ whole genome shotgun (WGS) entry which is preliminary data.</text>
</comment>
<dbReference type="AlphaFoldDB" id="A0AAE0LAV2"/>
<keyword evidence="5" id="KW-1185">Reference proteome</keyword>
<evidence type="ECO:0000313" key="5">
    <source>
        <dbReference type="Proteomes" id="UP001190700"/>
    </source>
</evidence>
<gene>
    <name evidence="4" type="ORF">CYMTET_13451</name>
</gene>